<dbReference type="InterPro" id="IPR036278">
    <property type="entry name" value="Sialidase_sf"/>
</dbReference>
<evidence type="ECO:0000256" key="1">
    <source>
        <dbReference type="SAM" id="MobiDB-lite"/>
    </source>
</evidence>
<dbReference type="SUPFAM" id="SSF50939">
    <property type="entry name" value="Sialidases"/>
    <property type="match status" value="1"/>
</dbReference>
<sequence>MGRPHCPSKRPGGLELSRGSETYERETNERTTGSPPPTTMTSLSLFVRLFAFMALLASACHGASIHTNKLLRGRAPTAAAAAAAPQTVDRSDGASYMRTTQYRSEDDIVGVYESIEGDDLVLRVAASDDAGVSWYPMGFVLSVKNSEYSIGNPHILALEDGRLLCAHRNHRWDPNIKDRFATFGIGIHQSWDGGKSWQELSRPDDRIRTGVDGIWEPFLRISPTSDKLQVFWSNEMTTWDQDIVYQESDNYGETWSAPVTVAGADRTARDGMPSVVNVESQAFTVFESGTGPLFVVDIVSSNDDNMKGWGDRHRIYTPKGDNLQAGAPWVINVGGILVVSFMTNEDTRDLPNVDGGELKIVWSTDRGVTWSSPITVGQRGSHWPGMMALNDTDFLVTWSQDGSGMLSQKFRFGY</sequence>
<dbReference type="PANTHER" id="PTHR38792">
    <property type="entry name" value="BNR/ASP-BOX REPEAT DOMAIN PROTEIN (AFU_ORTHOLOGUE AFUA_7G06430)-RELATED"/>
    <property type="match status" value="1"/>
</dbReference>
<dbReference type="AlphaFoldDB" id="A0A9Q8QK76"/>
<dbReference type="OrthoDB" id="2739686at2759"/>
<dbReference type="GeneID" id="72069216"/>
<dbReference type="KEGG" id="ptkz:JDV02_007268"/>
<organism evidence="2 3">
    <name type="scientific">Purpureocillium takamizusanense</name>
    <dbReference type="NCBI Taxonomy" id="2060973"/>
    <lineage>
        <taxon>Eukaryota</taxon>
        <taxon>Fungi</taxon>
        <taxon>Dikarya</taxon>
        <taxon>Ascomycota</taxon>
        <taxon>Pezizomycotina</taxon>
        <taxon>Sordariomycetes</taxon>
        <taxon>Hypocreomycetidae</taxon>
        <taxon>Hypocreales</taxon>
        <taxon>Ophiocordycipitaceae</taxon>
        <taxon>Purpureocillium</taxon>
    </lineage>
</organism>
<name>A0A9Q8QK76_9HYPO</name>
<reference evidence="2" key="1">
    <citation type="submission" date="2021-11" db="EMBL/GenBank/DDBJ databases">
        <title>Purpureocillium_takamizusanense_genome.</title>
        <authorList>
            <person name="Nguyen N.-H."/>
        </authorList>
    </citation>
    <scope>NUCLEOTIDE SEQUENCE</scope>
    <source>
        <strain evidence="2">PT3</strain>
    </source>
</reference>
<evidence type="ECO:0008006" key="4">
    <source>
        <dbReference type="Google" id="ProtNLM"/>
    </source>
</evidence>
<dbReference type="RefSeq" id="XP_047844744.1">
    <property type="nucleotide sequence ID" value="XM_047988746.1"/>
</dbReference>
<dbReference type="Proteomes" id="UP000829364">
    <property type="component" value="Chromosome 6"/>
</dbReference>
<feature type="region of interest" description="Disordered" evidence="1">
    <location>
        <begin position="1"/>
        <end position="39"/>
    </location>
</feature>
<dbReference type="CDD" id="cd15482">
    <property type="entry name" value="Sialidase_non-viral"/>
    <property type="match status" value="2"/>
</dbReference>
<proteinExistence type="predicted"/>
<dbReference type="EMBL" id="CP086359">
    <property type="protein sequence ID" value="UNI21263.1"/>
    <property type="molecule type" value="Genomic_DNA"/>
</dbReference>
<evidence type="ECO:0000313" key="2">
    <source>
        <dbReference type="EMBL" id="UNI21263.1"/>
    </source>
</evidence>
<evidence type="ECO:0000313" key="3">
    <source>
        <dbReference type="Proteomes" id="UP000829364"/>
    </source>
</evidence>
<dbReference type="Gene3D" id="2.120.10.10">
    <property type="match status" value="1"/>
</dbReference>
<accession>A0A9Q8QK76</accession>
<protein>
    <recommendedName>
        <fullName evidence="4">Sialidase domain-containing protein</fullName>
    </recommendedName>
</protein>
<dbReference type="PANTHER" id="PTHR38792:SF3">
    <property type="entry name" value="BNR_ASP-BOX REPEAT DOMAIN PROTEIN (AFU_ORTHOLOGUE AFUA_7G06430)-RELATED"/>
    <property type="match status" value="1"/>
</dbReference>
<keyword evidence="3" id="KW-1185">Reference proteome</keyword>
<gene>
    <name evidence="2" type="ORF">JDV02_007268</name>
</gene>